<keyword evidence="1 5" id="KW-0479">Metal-binding</keyword>
<keyword evidence="2" id="KW-0677">Repeat</keyword>
<dbReference type="Gene3D" id="2.10.110.10">
    <property type="entry name" value="Cysteine Rich Protein"/>
    <property type="match status" value="1"/>
</dbReference>
<reference evidence="7" key="1">
    <citation type="submission" date="2021-01" db="EMBL/GenBank/DDBJ databases">
        <authorList>
            <person name="Corre E."/>
            <person name="Pelletier E."/>
            <person name="Niang G."/>
            <person name="Scheremetjew M."/>
            <person name="Finn R."/>
            <person name="Kale V."/>
            <person name="Holt S."/>
            <person name="Cochrane G."/>
            <person name="Meng A."/>
            <person name="Brown T."/>
            <person name="Cohen L."/>
        </authorList>
    </citation>
    <scope>NUCLEOTIDE SEQUENCE</scope>
    <source>
        <strain evidence="7">DIVA3 518/3/11/1/6</strain>
    </source>
</reference>
<dbReference type="InterPro" id="IPR001781">
    <property type="entry name" value="Znf_LIM"/>
</dbReference>
<evidence type="ECO:0000313" key="7">
    <source>
        <dbReference type="EMBL" id="CAE2230217.1"/>
    </source>
</evidence>
<dbReference type="EMBL" id="HBKP01018086">
    <property type="protein sequence ID" value="CAE2230217.1"/>
    <property type="molecule type" value="Transcribed_RNA"/>
</dbReference>
<evidence type="ECO:0000256" key="5">
    <source>
        <dbReference type="PROSITE-ProRule" id="PRU00125"/>
    </source>
</evidence>
<dbReference type="PROSITE" id="PS00478">
    <property type="entry name" value="LIM_DOMAIN_1"/>
    <property type="match status" value="1"/>
</dbReference>
<dbReference type="PROSITE" id="PS50023">
    <property type="entry name" value="LIM_DOMAIN_2"/>
    <property type="match status" value="1"/>
</dbReference>
<keyword evidence="4 5" id="KW-0440">LIM domain</keyword>
<dbReference type="GO" id="GO:0005634">
    <property type="term" value="C:nucleus"/>
    <property type="evidence" value="ECO:0007669"/>
    <property type="project" value="TreeGrafter"/>
</dbReference>
<evidence type="ECO:0000256" key="3">
    <source>
        <dbReference type="ARBA" id="ARBA00022833"/>
    </source>
</evidence>
<dbReference type="GO" id="GO:0046872">
    <property type="term" value="F:metal ion binding"/>
    <property type="evidence" value="ECO:0007669"/>
    <property type="project" value="UniProtKB-KW"/>
</dbReference>
<dbReference type="PANTHER" id="PTHR24205:SF16">
    <property type="entry name" value="GH01042P-RELATED"/>
    <property type="match status" value="1"/>
</dbReference>
<dbReference type="GO" id="GO:0003712">
    <property type="term" value="F:transcription coregulator activity"/>
    <property type="evidence" value="ECO:0007669"/>
    <property type="project" value="TreeGrafter"/>
</dbReference>
<protein>
    <recommendedName>
        <fullName evidence="6">LIM zinc-binding domain-containing protein</fullName>
    </recommendedName>
</protein>
<sequence length="122" mass="14347">MFHNRRFHARCYYCHGCKKQFEVPTQENAKTNQPCEVRDLPYCPGACFKEANKERCAGCQKELSPFEPFLRPKNLHKKYHKDCFRCTKCQHPMHTGFGMRWDHPYCPSCLRSPLDPPPGVQV</sequence>
<accession>A0A7S4II87</accession>
<proteinExistence type="predicted"/>
<dbReference type="PANTHER" id="PTHR24205">
    <property type="entry name" value="FOUR AND A HALF LIM DOMAINS PROTEIN"/>
    <property type="match status" value="1"/>
</dbReference>
<gene>
    <name evidence="7" type="ORF">VSP0166_LOCUS12831</name>
</gene>
<feature type="domain" description="LIM zinc-binding" evidence="6">
    <location>
        <begin position="54"/>
        <end position="116"/>
    </location>
</feature>
<keyword evidence="3 5" id="KW-0862">Zinc</keyword>
<dbReference type="Pfam" id="PF00412">
    <property type="entry name" value="LIM"/>
    <property type="match status" value="1"/>
</dbReference>
<dbReference type="AlphaFoldDB" id="A0A7S4II87"/>
<evidence type="ECO:0000256" key="1">
    <source>
        <dbReference type="ARBA" id="ARBA00022723"/>
    </source>
</evidence>
<name>A0A7S4II87_9EUKA</name>
<dbReference type="SMART" id="SM00132">
    <property type="entry name" value="LIM"/>
    <property type="match status" value="1"/>
</dbReference>
<organism evidence="7">
    <name type="scientific">Vannella robusta</name>
    <dbReference type="NCBI Taxonomy" id="1487602"/>
    <lineage>
        <taxon>Eukaryota</taxon>
        <taxon>Amoebozoa</taxon>
        <taxon>Discosea</taxon>
        <taxon>Flabellinia</taxon>
        <taxon>Vannellidae</taxon>
        <taxon>Vannella</taxon>
    </lineage>
</organism>
<evidence type="ECO:0000256" key="2">
    <source>
        <dbReference type="ARBA" id="ARBA00022737"/>
    </source>
</evidence>
<evidence type="ECO:0000256" key="4">
    <source>
        <dbReference type="ARBA" id="ARBA00023038"/>
    </source>
</evidence>
<evidence type="ECO:0000259" key="6">
    <source>
        <dbReference type="PROSITE" id="PS50023"/>
    </source>
</evidence>